<feature type="coiled-coil region" evidence="1">
    <location>
        <begin position="109"/>
        <end position="136"/>
    </location>
</feature>
<keyword evidence="1" id="KW-0175">Coiled coil</keyword>
<evidence type="ECO:0000256" key="1">
    <source>
        <dbReference type="SAM" id="Coils"/>
    </source>
</evidence>
<proteinExistence type="predicted"/>
<evidence type="ECO:0000313" key="2">
    <source>
        <dbReference type="EMBL" id="KKL20114.1"/>
    </source>
</evidence>
<name>A0A0F9BDV0_9ZZZZ</name>
<gene>
    <name evidence="2" type="ORF">LCGC14_2458710</name>
</gene>
<sequence length="141" mass="16461">MNKKDGWIIVDFDCWHGCNNPKYSPGCDESSIRIRINKEMNDKFNFSLFKLFKKYMKIPCPRCNKVGAQKRCGWWAVDSADTKLQDYDGSMFLPSEVQDYTDQVMLAKIVELTEEIEASKERIKSLKKDLEIIEKTAYISQ</sequence>
<dbReference type="AlphaFoldDB" id="A0A0F9BDV0"/>
<reference evidence="2" key="1">
    <citation type="journal article" date="2015" name="Nature">
        <title>Complex archaea that bridge the gap between prokaryotes and eukaryotes.</title>
        <authorList>
            <person name="Spang A."/>
            <person name="Saw J.H."/>
            <person name="Jorgensen S.L."/>
            <person name="Zaremba-Niedzwiedzka K."/>
            <person name="Martijn J."/>
            <person name="Lind A.E."/>
            <person name="van Eijk R."/>
            <person name="Schleper C."/>
            <person name="Guy L."/>
            <person name="Ettema T.J."/>
        </authorList>
    </citation>
    <scope>NUCLEOTIDE SEQUENCE</scope>
</reference>
<comment type="caution">
    <text evidence="2">The sequence shown here is derived from an EMBL/GenBank/DDBJ whole genome shotgun (WGS) entry which is preliminary data.</text>
</comment>
<dbReference type="EMBL" id="LAZR01038225">
    <property type="protein sequence ID" value="KKL20114.1"/>
    <property type="molecule type" value="Genomic_DNA"/>
</dbReference>
<organism evidence="2">
    <name type="scientific">marine sediment metagenome</name>
    <dbReference type="NCBI Taxonomy" id="412755"/>
    <lineage>
        <taxon>unclassified sequences</taxon>
        <taxon>metagenomes</taxon>
        <taxon>ecological metagenomes</taxon>
    </lineage>
</organism>
<protein>
    <submittedName>
        <fullName evidence="2">Uncharacterized protein</fullName>
    </submittedName>
</protein>
<accession>A0A0F9BDV0</accession>